<comment type="similarity">
    <text evidence="3">Belongs to the acetyltransferase family. RimJ subfamily.</text>
</comment>
<name>A0ABR5N5J0_BRECH</name>
<evidence type="ECO:0000256" key="1">
    <source>
        <dbReference type="ARBA" id="ARBA00022679"/>
    </source>
</evidence>
<evidence type="ECO:0000259" key="4">
    <source>
        <dbReference type="PROSITE" id="PS51186"/>
    </source>
</evidence>
<keyword evidence="6" id="KW-1185">Reference proteome</keyword>
<gene>
    <name evidence="5" type="ORF">AN963_12620</name>
</gene>
<keyword evidence="1" id="KW-0808">Transferase</keyword>
<dbReference type="InterPro" id="IPR016181">
    <property type="entry name" value="Acyl_CoA_acyltransferase"/>
</dbReference>
<organism evidence="5 6">
    <name type="scientific">Brevibacillus choshinensis</name>
    <dbReference type="NCBI Taxonomy" id="54911"/>
    <lineage>
        <taxon>Bacteria</taxon>
        <taxon>Bacillati</taxon>
        <taxon>Bacillota</taxon>
        <taxon>Bacilli</taxon>
        <taxon>Bacillales</taxon>
        <taxon>Paenibacillaceae</taxon>
        <taxon>Brevibacillus</taxon>
    </lineage>
</organism>
<dbReference type="InterPro" id="IPR051531">
    <property type="entry name" value="N-acetyltransferase"/>
</dbReference>
<feature type="domain" description="N-acetyltransferase" evidence="4">
    <location>
        <begin position="3"/>
        <end position="173"/>
    </location>
</feature>
<dbReference type="InterPro" id="IPR000182">
    <property type="entry name" value="GNAT_dom"/>
</dbReference>
<dbReference type="PANTHER" id="PTHR43792">
    <property type="entry name" value="GNAT FAMILY, PUTATIVE (AFU_ORTHOLOGUE AFUA_3G00765)-RELATED-RELATED"/>
    <property type="match status" value="1"/>
</dbReference>
<dbReference type="RefSeq" id="WP_055744935.1">
    <property type="nucleotide sequence ID" value="NZ_LJJB01000010.1"/>
</dbReference>
<reference evidence="5 6" key="1">
    <citation type="submission" date="2015-09" db="EMBL/GenBank/DDBJ databases">
        <title>Genome sequencing project for genomic taxonomy and phylogenomics of Bacillus-like bacteria.</title>
        <authorList>
            <person name="Liu B."/>
            <person name="Wang J."/>
            <person name="Zhu Y."/>
            <person name="Liu G."/>
            <person name="Chen Q."/>
            <person name="Chen Z."/>
            <person name="Lan J."/>
            <person name="Che J."/>
            <person name="Ge C."/>
            <person name="Shi H."/>
            <person name="Pan Z."/>
            <person name="Liu X."/>
        </authorList>
    </citation>
    <scope>NUCLEOTIDE SEQUENCE [LARGE SCALE GENOMIC DNA]</scope>
    <source>
        <strain evidence="5 6">DSM 8552</strain>
    </source>
</reference>
<dbReference type="PANTHER" id="PTHR43792:SF8">
    <property type="entry name" value="[RIBOSOMAL PROTEIN US5]-ALANINE N-ACETYLTRANSFERASE"/>
    <property type="match status" value="1"/>
</dbReference>
<dbReference type="Pfam" id="PF13302">
    <property type="entry name" value="Acetyltransf_3"/>
    <property type="match status" value="1"/>
</dbReference>
<protein>
    <recommendedName>
        <fullName evidence="4">N-acetyltransferase domain-containing protein</fullName>
    </recommendedName>
</protein>
<keyword evidence="2" id="KW-0012">Acyltransferase</keyword>
<dbReference type="EMBL" id="LJJB01000010">
    <property type="protein sequence ID" value="KQL45867.1"/>
    <property type="molecule type" value="Genomic_DNA"/>
</dbReference>
<proteinExistence type="inferred from homology"/>
<dbReference type="Gene3D" id="3.40.630.30">
    <property type="match status" value="1"/>
</dbReference>
<evidence type="ECO:0000256" key="2">
    <source>
        <dbReference type="ARBA" id="ARBA00023315"/>
    </source>
</evidence>
<dbReference type="SUPFAM" id="SSF55729">
    <property type="entry name" value="Acyl-CoA N-acyltransferases (Nat)"/>
    <property type="match status" value="1"/>
</dbReference>
<evidence type="ECO:0000313" key="5">
    <source>
        <dbReference type="EMBL" id="KQL45867.1"/>
    </source>
</evidence>
<accession>A0ABR5N5J0</accession>
<sequence length="181" mass="20687">MLINITPLRMEDAIELYQFESSNRAFFEKMVPSRGEDYYRYEHFLQRLEQLLEEQEAGLSLFTLIRDEAGMIVGRMNVVDMDREKGTGHIGYRVGEAVAGKGVASLALPMLLKEAAERYGMTKLYAKTTRDNIPSQKVLLKHGFELVSVEPDAAEWDGKKEDFLHYQKRMAAPSLFEADCL</sequence>
<comment type="caution">
    <text evidence="5">The sequence shown here is derived from an EMBL/GenBank/DDBJ whole genome shotgun (WGS) entry which is preliminary data.</text>
</comment>
<dbReference type="Proteomes" id="UP000051063">
    <property type="component" value="Unassembled WGS sequence"/>
</dbReference>
<dbReference type="PROSITE" id="PS51186">
    <property type="entry name" value="GNAT"/>
    <property type="match status" value="1"/>
</dbReference>
<evidence type="ECO:0000313" key="6">
    <source>
        <dbReference type="Proteomes" id="UP000051063"/>
    </source>
</evidence>
<evidence type="ECO:0000256" key="3">
    <source>
        <dbReference type="ARBA" id="ARBA00038502"/>
    </source>
</evidence>